<sequence>MPTVTFELPSLLSIAIGEESEVPVEAETLAEAFEVLVTRRPTLQIHLFDESGDLRPHILCLHNDQNVRWLTGLDVPVAPGDVITIHQAVSGG</sequence>
<accession>A0A518B6N7</accession>
<dbReference type="Proteomes" id="UP000317093">
    <property type="component" value="Chromosome"/>
</dbReference>
<dbReference type="OrthoDB" id="9156098at2"/>
<name>A0A518B6N7_9BACT</name>
<reference evidence="1 2" key="1">
    <citation type="submission" date="2019-02" db="EMBL/GenBank/DDBJ databases">
        <title>Deep-cultivation of Planctomycetes and their phenomic and genomic characterization uncovers novel biology.</title>
        <authorList>
            <person name="Wiegand S."/>
            <person name="Jogler M."/>
            <person name="Boedeker C."/>
            <person name="Pinto D."/>
            <person name="Vollmers J."/>
            <person name="Rivas-Marin E."/>
            <person name="Kohn T."/>
            <person name="Peeters S.H."/>
            <person name="Heuer A."/>
            <person name="Rast P."/>
            <person name="Oberbeckmann S."/>
            <person name="Bunk B."/>
            <person name="Jeske O."/>
            <person name="Meyerdierks A."/>
            <person name="Storesund J.E."/>
            <person name="Kallscheuer N."/>
            <person name="Luecker S."/>
            <person name="Lage O.M."/>
            <person name="Pohl T."/>
            <person name="Merkel B.J."/>
            <person name="Hornburger P."/>
            <person name="Mueller R.-W."/>
            <person name="Bruemmer F."/>
            <person name="Labrenz M."/>
            <person name="Spormann A.M."/>
            <person name="Op den Camp H."/>
            <person name="Overmann J."/>
            <person name="Amann R."/>
            <person name="Jetten M.S.M."/>
            <person name="Mascher T."/>
            <person name="Medema M.H."/>
            <person name="Devos D.P."/>
            <person name="Kaster A.-K."/>
            <person name="Ovreas L."/>
            <person name="Rohde M."/>
            <person name="Galperin M.Y."/>
            <person name="Jogler C."/>
        </authorList>
    </citation>
    <scope>NUCLEOTIDE SEQUENCE [LARGE SCALE GENOMIC DNA]</scope>
    <source>
        <strain evidence="1 2">Pan216</strain>
    </source>
</reference>
<dbReference type="Gene3D" id="3.10.20.30">
    <property type="match status" value="1"/>
</dbReference>
<keyword evidence="2" id="KW-1185">Reference proteome</keyword>
<dbReference type="InterPro" id="IPR016155">
    <property type="entry name" value="Mopterin_synth/thiamin_S_b"/>
</dbReference>
<dbReference type="InterPro" id="IPR003749">
    <property type="entry name" value="ThiS/MoaD-like"/>
</dbReference>
<evidence type="ECO:0000313" key="2">
    <source>
        <dbReference type="Proteomes" id="UP000317093"/>
    </source>
</evidence>
<gene>
    <name evidence="1" type="primary">cysO</name>
    <name evidence="1" type="ORF">Pan216_34690</name>
</gene>
<organism evidence="1 2">
    <name type="scientific">Kolteria novifilia</name>
    <dbReference type="NCBI Taxonomy" id="2527975"/>
    <lineage>
        <taxon>Bacteria</taxon>
        <taxon>Pseudomonadati</taxon>
        <taxon>Planctomycetota</taxon>
        <taxon>Planctomycetia</taxon>
        <taxon>Kolteriales</taxon>
        <taxon>Kolteriaceae</taxon>
        <taxon>Kolteria</taxon>
    </lineage>
</organism>
<protein>
    <submittedName>
        <fullName evidence="1">Sulfur carrier protein CysO</fullName>
    </submittedName>
</protein>
<dbReference type="Pfam" id="PF02597">
    <property type="entry name" value="ThiS"/>
    <property type="match status" value="1"/>
</dbReference>
<dbReference type="InterPro" id="IPR012675">
    <property type="entry name" value="Beta-grasp_dom_sf"/>
</dbReference>
<dbReference type="AlphaFoldDB" id="A0A518B6N7"/>
<dbReference type="KEGG" id="knv:Pan216_34690"/>
<evidence type="ECO:0000313" key="1">
    <source>
        <dbReference type="EMBL" id="QDU62602.1"/>
    </source>
</evidence>
<proteinExistence type="predicted"/>
<dbReference type="InterPro" id="IPR052045">
    <property type="entry name" value="Sulfur_Carrier/Prot_Modifier"/>
</dbReference>
<dbReference type="PANTHER" id="PTHR38031">
    <property type="entry name" value="SULFUR CARRIER PROTEIN SLR0821-RELATED"/>
    <property type="match status" value="1"/>
</dbReference>
<dbReference type="SUPFAM" id="SSF54285">
    <property type="entry name" value="MoaD/ThiS"/>
    <property type="match status" value="1"/>
</dbReference>
<dbReference type="PANTHER" id="PTHR38031:SF1">
    <property type="entry name" value="SULFUR CARRIER PROTEIN CYSO"/>
    <property type="match status" value="1"/>
</dbReference>
<dbReference type="EMBL" id="CP036279">
    <property type="protein sequence ID" value="QDU62602.1"/>
    <property type="molecule type" value="Genomic_DNA"/>
</dbReference>
<dbReference type="RefSeq" id="WP_145259476.1">
    <property type="nucleotide sequence ID" value="NZ_CP036279.1"/>
</dbReference>